<feature type="region of interest" description="Disordered" evidence="1">
    <location>
        <begin position="1"/>
        <end position="59"/>
    </location>
</feature>
<organism evidence="2 3">
    <name type="scientific">Salix udensis</name>
    <dbReference type="NCBI Taxonomy" id="889485"/>
    <lineage>
        <taxon>Eukaryota</taxon>
        <taxon>Viridiplantae</taxon>
        <taxon>Streptophyta</taxon>
        <taxon>Embryophyta</taxon>
        <taxon>Tracheophyta</taxon>
        <taxon>Spermatophyta</taxon>
        <taxon>Magnoliopsida</taxon>
        <taxon>eudicotyledons</taxon>
        <taxon>Gunneridae</taxon>
        <taxon>Pentapetalae</taxon>
        <taxon>rosids</taxon>
        <taxon>fabids</taxon>
        <taxon>Malpighiales</taxon>
        <taxon>Salicaceae</taxon>
        <taxon>Saliceae</taxon>
        <taxon>Salix</taxon>
    </lineage>
</organism>
<name>A0AAD6J6W5_9ROSI</name>
<proteinExistence type="predicted"/>
<reference evidence="2" key="2">
    <citation type="journal article" date="2023" name="Int. J. Mol. Sci.">
        <title>De Novo Assembly and Annotation of 11 Diverse Shrub Willow (Salix) Genomes Reveals Novel Gene Organization in Sex-Linked Regions.</title>
        <authorList>
            <person name="Hyden B."/>
            <person name="Feng K."/>
            <person name="Yates T.B."/>
            <person name="Jawdy S."/>
            <person name="Cereghino C."/>
            <person name="Smart L.B."/>
            <person name="Muchero W."/>
        </authorList>
    </citation>
    <scope>NUCLEOTIDE SEQUENCE</scope>
    <source>
        <tissue evidence="2">Shoot tip</tissue>
    </source>
</reference>
<dbReference type="EMBL" id="JAPFFJ010000034">
    <property type="protein sequence ID" value="KAJ6397266.1"/>
    <property type="molecule type" value="Genomic_DNA"/>
</dbReference>
<feature type="compositionally biased region" description="Basic and acidic residues" evidence="1">
    <location>
        <begin position="7"/>
        <end position="42"/>
    </location>
</feature>
<comment type="caution">
    <text evidence="2">The sequence shown here is derived from an EMBL/GenBank/DDBJ whole genome shotgun (WGS) entry which is preliminary data.</text>
</comment>
<dbReference type="AlphaFoldDB" id="A0AAD6J6W5"/>
<evidence type="ECO:0000256" key="1">
    <source>
        <dbReference type="SAM" id="MobiDB-lite"/>
    </source>
</evidence>
<evidence type="ECO:0000313" key="2">
    <source>
        <dbReference type="EMBL" id="KAJ6397266.1"/>
    </source>
</evidence>
<accession>A0AAD6J6W5</accession>
<evidence type="ECO:0000313" key="3">
    <source>
        <dbReference type="Proteomes" id="UP001162972"/>
    </source>
</evidence>
<sequence>MPGIGPDRPDQTKEKTDQEPRPRPDQTDKKAQTETKDPDQGPRPKPKPNQTKAQTRPRPKRLCAQDLLIYCIAEVAPSISSKVGTITQAIVEFFQGDPGCVAKGWDDYLQQKKPKTIVQLSPKTC</sequence>
<gene>
    <name evidence="2" type="ORF">OIU84_020268</name>
</gene>
<reference evidence="2" key="1">
    <citation type="submission" date="2022-10" db="EMBL/GenBank/DDBJ databases">
        <authorList>
            <person name="Hyden B.L."/>
            <person name="Feng K."/>
            <person name="Yates T."/>
            <person name="Jawdy S."/>
            <person name="Smart L.B."/>
            <person name="Muchero W."/>
        </authorList>
    </citation>
    <scope>NUCLEOTIDE SEQUENCE</scope>
    <source>
        <tissue evidence="2">Shoot tip</tissue>
    </source>
</reference>
<dbReference type="Proteomes" id="UP001162972">
    <property type="component" value="Unassembled WGS sequence"/>
</dbReference>
<keyword evidence="3" id="KW-1185">Reference proteome</keyword>
<protein>
    <submittedName>
        <fullName evidence="2">Uncharacterized protein</fullName>
    </submittedName>
</protein>